<dbReference type="KEGG" id="pchm:VFPPC_04463"/>
<name>A0A179FRE3_METCM</name>
<evidence type="ECO:0000313" key="3">
    <source>
        <dbReference type="EMBL" id="OAQ68195.1"/>
    </source>
</evidence>
<dbReference type="AlphaFoldDB" id="A0A179FRE3"/>
<dbReference type="PROSITE" id="PS50052">
    <property type="entry name" value="GUANYLATE_KINASE_2"/>
    <property type="match status" value="1"/>
</dbReference>
<dbReference type="GeneID" id="28847807"/>
<dbReference type="GO" id="GO:0006406">
    <property type="term" value="P:mRNA export from nucleus"/>
    <property type="evidence" value="ECO:0007669"/>
    <property type="project" value="TreeGrafter"/>
</dbReference>
<feature type="region of interest" description="Disordered" evidence="1">
    <location>
        <begin position="318"/>
        <end position="350"/>
    </location>
</feature>
<dbReference type="Pfam" id="PF00625">
    <property type="entry name" value="Guanylate_kin"/>
    <property type="match status" value="1"/>
</dbReference>
<dbReference type="InterPro" id="IPR008145">
    <property type="entry name" value="GK/Ca_channel_bsu"/>
</dbReference>
<gene>
    <name evidence="3" type="ORF">VFPPC_04463</name>
</gene>
<protein>
    <submittedName>
        <fullName evidence="3">Nuclear matrix protein</fullName>
    </submittedName>
</protein>
<dbReference type="EMBL" id="LSBJ02000003">
    <property type="protein sequence ID" value="OAQ68195.1"/>
    <property type="molecule type" value="Genomic_DNA"/>
</dbReference>
<dbReference type="InterPro" id="IPR021861">
    <property type="entry name" value="THO_THOC1"/>
</dbReference>
<dbReference type="Proteomes" id="UP000078397">
    <property type="component" value="Unassembled WGS sequence"/>
</dbReference>
<dbReference type="Pfam" id="PF11957">
    <property type="entry name" value="efThoc1"/>
    <property type="match status" value="1"/>
</dbReference>
<feature type="region of interest" description="Disordered" evidence="1">
    <location>
        <begin position="225"/>
        <end position="272"/>
    </location>
</feature>
<comment type="caution">
    <text evidence="3">The sequence shown here is derived from an EMBL/GenBank/DDBJ whole genome shotgun (WGS) entry which is preliminary data.</text>
</comment>
<feature type="compositionally biased region" description="Polar residues" evidence="1">
    <location>
        <begin position="797"/>
        <end position="806"/>
    </location>
</feature>
<sequence length="898" mass="100285">MPALDVQNPGVSAVASFGSLLDQFLDEAAAIKPTATIEPTLKQSNFDNISSRVSACVSSHVAAGQNDEGSSPQEPATAKQFAIIETAARHLFAKLIAVTRIESPEFVKMWNLLDILSILSDDGQCDPALLFWLVEELLDSQTISGCRIVFDYLESRRERITAKHFKQKHLVILRSCNELLRRLSRAEDTAFCGRVFIFLFQSFPLGDRSSVNLRGEYHVENVTTFEEATEEDQQQQESKMDVDTPAETPRSSTEAKASAKGVSFDSKDSQKTYDPSTLYPLFWSLQESFSQPLKLFDPSHFAKFKSSLENTMKAFQAIHHSEGSSRSLENSRRNLKRKREEEGTEDAPEAFNPKYLTSKDLFELEISDLSFRRHVLVQALIIADFLLSLSPGTKEKLASLNVSNKSVIYNDQLSEENTKWATEMKQTISDYLKRGIDGPYFYRMVETVLARDKNWVFWKMASCPPIQREPVSPELFVEAKTTVQKSATSKRLRPTPMGSVPLDFLRDTDDDSSLDQLKTAERYQLPELESFQRKIADDDFEIDMPTNDQTKAAAIAGKASKSWRALRIAARSKLAAFDKIDDSKKVDIIFKELDDEDQDVDDEEQAAPEADMPEDRSPIIISGPRSVGKSALVAKLLEQHKGVFATVVRHTIREPAEGEVKGKDFHFVTTQEFNQLRDGDRLIEYGTRDGSEYGTSSKAIDVITESGKVPIIELDLEAAQFAKDMDFSARYILIKPPPTESYQTRLSSSGVDDTAIQDIISKLPDELDESKTSDLFDKIITNEEELDDAADALSEYTFSKGDQTNGEETKATEGEDTRGESQDQTGDEAASTIVVATTTGTEADANGGDGDESMEDVPAEKAEANDDEELSDYKPQQYKSFDDTKSLLFAPLNFPYTA</sequence>
<feature type="domain" description="Guanylate kinase-like" evidence="2">
    <location>
        <begin position="616"/>
        <end position="798"/>
    </location>
</feature>
<dbReference type="Gene3D" id="3.40.50.300">
    <property type="entry name" value="P-loop containing nucleotide triphosphate hydrolases"/>
    <property type="match status" value="1"/>
</dbReference>
<dbReference type="STRING" id="1380566.A0A179FRE3"/>
<organism evidence="3 4">
    <name type="scientific">Pochonia chlamydosporia 170</name>
    <dbReference type="NCBI Taxonomy" id="1380566"/>
    <lineage>
        <taxon>Eukaryota</taxon>
        <taxon>Fungi</taxon>
        <taxon>Dikarya</taxon>
        <taxon>Ascomycota</taxon>
        <taxon>Pezizomycotina</taxon>
        <taxon>Sordariomycetes</taxon>
        <taxon>Hypocreomycetidae</taxon>
        <taxon>Hypocreales</taxon>
        <taxon>Clavicipitaceae</taxon>
        <taxon>Pochonia</taxon>
    </lineage>
</organism>
<dbReference type="InterPro" id="IPR027417">
    <property type="entry name" value="P-loop_NTPase"/>
</dbReference>
<evidence type="ECO:0000313" key="4">
    <source>
        <dbReference type="Proteomes" id="UP000078397"/>
    </source>
</evidence>
<proteinExistence type="predicted"/>
<dbReference type="CDD" id="cd00071">
    <property type="entry name" value="GMPK"/>
    <property type="match status" value="1"/>
</dbReference>
<accession>A0A179FRE3</accession>
<dbReference type="PANTHER" id="PTHR13265">
    <property type="entry name" value="THO COMPLEX SUBUNIT 1"/>
    <property type="match status" value="1"/>
</dbReference>
<feature type="compositionally biased region" description="Basic and acidic residues" evidence="1">
    <location>
        <begin position="807"/>
        <end position="821"/>
    </location>
</feature>
<feature type="compositionally biased region" description="Acidic residues" evidence="1">
    <location>
        <begin position="595"/>
        <end position="606"/>
    </location>
</feature>
<dbReference type="SMART" id="SM00072">
    <property type="entry name" value="GuKc"/>
    <property type="match status" value="1"/>
</dbReference>
<dbReference type="RefSeq" id="XP_018145045.1">
    <property type="nucleotide sequence ID" value="XM_018283813.1"/>
</dbReference>
<dbReference type="GO" id="GO:0000445">
    <property type="term" value="C:THO complex part of transcription export complex"/>
    <property type="evidence" value="ECO:0007669"/>
    <property type="project" value="TreeGrafter"/>
</dbReference>
<evidence type="ECO:0000259" key="2">
    <source>
        <dbReference type="PROSITE" id="PS50052"/>
    </source>
</evidence>
<evidence type="ECO:0000256" key="1">
    <source>
        <dbReference type="SAM" id="MobiDB-lite"/>
    </source>
</evidence>
<reference evidence="3 4" key="1">
    <citation type="journal article" date="2016" name="PLoS Pathog.">
        <title>Biosynthesis of antibiotic leucinostatins in bio-control fungus Purpureocillium lilacinum and their inhibition on phytophthora revealed by genome mining.</title>
        <authorList>
            <person name="Wang G."/>
            <person name="Liu Z."/>
            <person name="Lin R."/>
            <person name="Li E."/>
            <person name="Mao Z."/>
            <person name="Ling J."/>
            <person name="Yang Y."/>
            <person name="Yin W.B."/>
            <person name="Xie B."/>
        </authorList>
    </citation>
    <scope>NUCLEOTIDE SEQUENCE [LARGE SCALE GENOMIC DNA]</scope>
    <source>
        <strain evidence="3">170</strain>
    </source>
</reference>
<dbReference type="PANTHER" id="PTHR13265:SF0">
    <property type="entry name" value="HPR1"/>
    <property type="match status" value="1"/>
</dbReference>
<dbReference type="InterPro" id="IPR008144">
    <property type="entry name" value="Guanylate_kin-like_dom"/>
</dbReference>
<keyword evidence="4" id="KW-1185">Reference proteome</keyword>
<dbReference type="SUPFAM" id="SSF52540">
    <property type="entry name" value="P-loop containing nucleoside triphosphate hydrolases"/>
    <property type="match status" value="1"/>
</dbReference>
<feature type="region of interest" description="Disordered" evidence="1">
    <location>
        <begin position="797"/>
        <end position="874"/>
    </location>
</feature>
<feature type="region of interest" description="Disordered" evidence="1">
    <location>
        <begin position="595"/>
        <end position="621"/>
    </location>
</feature>
<dbReference type="OrthoDB" id="10257415at2759"/>